<comment type="caution">
    <text evidence="1">The sequence shown here is derived from an EMBL/GenBank/DDBJ whole genome shotgun (WGS) entry which is preliminary data.</text>
</comment>
<evidence type="ECO:0000313" key="1">
    <source>
        <dbReference type="EMBL" id="GAA0762770.1"/>
    </source>
</evidence>
<name>A0ABP3VQW1_9BURK</name>
<gene>
    <name evidence="1" type="ORF">GCM10009107_47580</name>
</gene>
<protein>
    <submittedName>
        <fullName evidence="1">Uncharacterized protein</fullName>
    </submittedName>
</protein>
<keyword evidence="2" id="KW-1185">Reference proteome</keyword>
<dbReference type="RefSeq" id="WP_141287356.1">
    <property type="nucleotide sequence ID" value="NZ_BAAAEW010000033.1"/>
</dbReference>
<dbReference type="EMBL" id="BAAAEW010000033">
    <property type="protein sequence ID" value="GAA0762770.1"/>
    <property type="molecule type" value="Genomic_DNA"/>
</dbReference>
<reference evidence="2" key="1">
    <citation type="journal article" date="2019" name="Int. J. Syst. Evol. Microbiol.">
        <title>The Global Catalogue of Microorganisms (GCM) 10K type strain sequencing project: providing services to taxonomists for standard genome sequencing and annotation.</title>
        <authorList>
            <consortium name="The Broad Institute Genomics Platform"/>
            <consortium name="The Broad Institute Genome Sequencing Center for Infectious Disease"/>
            <person name="Wu L."/>
            <person name="Ma J."/>
        </authorList>
    </citation>
    <scope>NUCLEOTIDE SEQUENCE [LARGE SCALE GENOMIC DNA]</scope>
    <source>
        <strain evidence="2">JCM 15503</strain>
    </source>
</reference>
<accession>A0ABP3VQW1</accession>
<organism evidence="1 2">
    <name type="scientific">Ideonella azotifigens</name>
    <dbReference type="NCBI Taxonomy" id="513160"/>
    <lineage>
        <taxon>Bacteria</taxon>
        <taxon>Pseudomonadati</taxon>
        <taxon>Pseudomonadota</taxon>
        <taxon>Betaproteobacteria</taxon>
        <taxon>Burkholderiales</taxon>
        <taxon>Sphaerotilaceae</taxon>
        <taxon>Ideonella</taxon>
    </lineage>
</organism>
<sequence length="95" mass="10126">MSDDIYLVEIIRDDLAGYTNRVANEEAGASEFVDNRVSVDAGIATNHASFKVLPPGQLPDPPTFVKLGSLPAGKQPSWTGVLLIAGLNVAAQMFR</sequence>
<dbReference type="Proteomes" id="UP001500279">
    <property type="component" value="Unassembled WGS sequence"/>
</dbReference>
<proteinExistence type="predicted"/>
<evidence type="ECO:0000313" key="2">
    <source>
        <dbReference type="Proteomes" id="UP001500279"/>
    </source>
</evidence>